<dbReference type="InterPro" id="IPR015032">
    <property type="entry name" value="ThsB__TIR-like_domain"/>
</dbReference>
<name>A0A1X6YFL6_9RHOB</name>
<evidence type="ECO:0000313" key="3">
    <source>
        <dbReference type="Proteomes" id="UP000193207"/>
    </source>
</evidence>
<protein>
    <recommendedName>
        <fullName evidence="1">Thoeris protein ThsB TIR-like domain-containing protein</fullName>
    </recommendedName>
</protein>
<feature type="domain" description="Thoeris protein ThsB TIR-like" evidence="1">
    <location>
        <begin position="9"/>
        <end position="99"/>
    </location>
</feature>
<dbReference type="RefSeq" id="WP_085816315.1">
    <property type="nucleotide sequence ID" value="NZ_FWFU01000001.1"/>
</dbReference>
<sequence>MEQVRRKCFISYHHADQAAVNQFIRDFDHTHDCFIARGLGEEMPGDVIQSTNTDYVMSKIRERFLSDSTVTIVLMGGCTWSRRYVDWEIQSSLRRGQTITPNGLLGIKLRSFTSFPPRFENNLSSDWPRVDCYARHMDYPTSTQALSDAIEAAYARRTTHDHLIVNPRDRMSYNRQC</sequence>
<proteinExistence type="predicted"/>
<organism evidence="2 3">
    <name type="scientific">Roseovarius halotolerans</name>
    <dbReference type="NCBI Taxonomy" id="505353"/>
    <lineage>
        <taxon>Bacteria</taxon>
        <taxon>Pseudomonadati</taxon>
        <taxon>Pseudomonadota</taxon>
        <taxon>Alphaproteobacteria</taxon>
        <taxon>Rhodobacterales</taxon>
        <taxon>Roseobacteraceae</taxon>
        <taxon>Roseovarius</taxon>
    </lineage>
</organism>
<evidence type="ECO:0000313" key="2">
    <source>
        <dbReference type="EMBL" id="SLN19548.1"/>
    </source>
</evidence>
<keyword evidence="3" id="KW-1185">Reference proteome</keyword>
<dbReference type="AlphaFoldDB" id="A0A1X6YFL6"/>
<dbReference type="Proteomes" id="UP000193207">
    <property type="component" value="Unassembled WGS sequence"/>
</dbReference>
<accession>A0A1X6YFL6</accession>
<evidence type="ECO:0000259" key="1">
    <source>
        <dbReference type="Pfam" id="PF08937"/>
    </source>
</evidence>
<dbReference type="EMBL" id="FWFU01000001">
    <property type="protein sequence ID" value="SLN19548.1"/>
    <property type="molecule type" value="Genomic_DNA"/>
</dbReference>
<reference evidence="2 3" key="1">
    <citation type="submission" date="2017-03" db="EMBL/GenBank/DDBJ databases">
        <authorList>
            <person name="Afonso C.L."/>
            <person name="Miller P.J."/>
            <person name="Scott M.A."/>
            <person name="Spackman E."/>
            <person name="Goraichik I."/>
            <person name="Dimitrov K.M."/>
            <person name="Suarez D.L."/>
            <person name="Swayne D.E."/>
        </authorList>
    </citation>
    <scope>NUCLEOTIDE SEQUENCE [LARGE SCALE GENOMIC DNA]</scope>
    <source>
        <strain evidence="2 3">CECT 8110</strain>
    </source>
</reference>
<dbReference type="Pfam" id="PF08937">
    <property type="entry name" value="ThsB_TIR"/>
    <property type="match status" value="1"/>
</dbReference>
<dbReference type="OrthoDB" id="9811746at2"/>
<gene>
    <name evidence="2" type="ORF">ROH8110_00646</name>
</gene>